<dbReference type="Proteomes" id="UP000321547">
    <property type="component" value="Unassembled WGS sequence"/>
</dbReference>
<reference evidence="3 4" key="1">
    <citation type="submission" date="2016-10" db="EMBL/GenBank/DDBJ databases">
        <authorList>
            <person name="de Groot N.N."/>
        </authorList>
    </citation>
    <scope>NUCLEOTIDE SEQUENCE [LARGE SCALE GENOMIC DNA]</scope>
    <source>
        <strain evidence="3 4">DSM 17073</strain>
    </source>
</reference>
<dbReference type="STRING" id="306540.SAMN05421839_11035"/>
<evidence type="ECO:0000313" key="2">
    <source>
        <dbReference type="EMBL" id="GEM01393.1"/>
    </source>
</evidence>
<dbReference type="Gene3D" id="3.30.420.40">
    <property type="match status" value="2"/>
</dbReference>
<dbReference type="EMBL" id="FOXC01000010">
    <property type="protein sequence ID" value="SFP23154.1"/>
    <property type="molecule type" value="Genomic_DNA"/>
</dbReference>
<dbReference type="Pfam" id="PF00480">
    <property type="entry name" value="ROK"/>
    <property type="match status" value="1"/>
</dbReference>
<evidence type="ECO:0000256" key="1">
    <source>
        <dbReference type="ARBA" id="ARBA00006479"/>
    </source>
</evidence>
<name>A0A1I5NN16_9BACI</name>
<protein>
    <submittedName>
        <fullName evidence="3">Sugar kinase of the NBD/HSP70 family, may contain an N-terminal HTH domain</fullName>
    </submittedName>
    <submittedName>
        <fullName evidence="2">Transcriptional regulator</fullName>
    </submittedName>
</protein>
<evidence type="ECO:0000313" key="5">
    <source>
        <dbReference type="Proteomes" id="UP000321547"/>
    </source>
</evidence>
<proteinExistence type="inferred from homology"/>
<dbReference type="SUPFAM" id="SSF53067">
    <property type="entry name" value="Actin-like ATPase domain"/>
    <property type="match status" value="1"/>
</dbReference>
<evidence type="ECO:0000313" key="4">
    <source>
        <dbReference type="Proteomes" id="UP000242243"/>
    </source>
</evidence>
<dbReference type="EMBL" id="BJWI01000009">
    <property type="protein sequence ID" value="GEM01393.1"/>
    <property type="molecule type" value="Genomic_DNA"/>
</dbReference>
<gene>
    <name evidence="2" type="ORF">HHA03_09250</name>
    <name evidence="3" type="ORF">SAMN05421839_11035</name>
</gene>
<comment type="similarity">
    <text evidence="1">Belongs to the ROK (NagC/XylR) family.</text>
</comment>
<accession>A0A1I5NN16</accession>
<evidence type="ECO:0000313" key="3">
    <source>
        <dbReference type="EMBL" id="SFP23154.1"/>
    </source>
</evidence>
<dbReference type="AlphaFoldDB" id="A0A1I5NN16"/>
<dbReference type="PANTHER" id="PTHR18964">
    <property type="entry name" value="ROK (REPRESSOR, ORF, KINASE) FAMILY"/>
    <property type="match status" value="1"/>
</dbReference>
<dbReference type="PANTHER" id="PTHR18964:SF170">
    <property type="entry name" value="SUGAR KINASE"/>
    <property type="match status" value="1"/>
</dbReference>
<reference evidence="2 5" key="2">
    <citation type="submission" date="2019-07" db="EMBL/GenBank/DDBJ databases">
        <title>Whole genome shotgun sequence of Halolactibacillus halophilus NBRC 100868.</title>
        <authorList>
            <person name="Hosoyama A."/>
            <person name="Uohara A."/>
            <person name="Ohji S."/>
            <person name="Ichikawa N."/>
        </authorList>
    </citation>
    <scope>NUCLEOTIDE SEQUENCE [LARGE SCALE GENOMIC DNA]</scope>
    <source>
        <strain evidence="2 5">NBRC 100868</strain>
    </source>
</reference>
<dbReference type="InterPro" id="IPR043129">
    <property type="entry name" value="ATPase_NBD"/>
</dbReference>
<dbReference type="RefSeq" id="WP_089831159.1">
    <property type="nucleotide sequence ID" value="NZ_BJWI01000009.1"/>
</dbReference>
<dbReference type="OrthoDB" id="9795247at2"/>
<dbReference type="InterPro" id="IPR000600">
    <property type="entry name" value="ROK"/>
</dbReference>
<keyword evidence="3" id="KW-0418">Kinase</keyword>
<dbReference type="GO" id="GO:0016301">
    <property type="term" value="F:kinase activity"/>
    <property type="evidence" value="ECO:0007669"/>
    <property type="project" value="UniProtKB-KW"/>
</dbReference>
<dbReference type="Proteomes" id="UP000242243">
    <property type="component" value="Unassembled WGS sequence"/>
</dbReference>
<keyword evidence="3" id="KW-0808">Transferase</keyword>
<sequence>MSDVLAIDIGGTNIKVGLVDNKSQLSQQQSYPTPTLFADFTLLLNTIKQAYVSHDYRGVAVSSPGIPLSSGMIGADSAVPYLHEHNILNLFKRTFHLPVTIENDANCAALAEIWSGNARTEKNVATLIIGTGIGGAIIQDRKIFHGNHRHAGDFGYMLFPTETGELSVFSRLASTSSIIRYVAKKKAEPISSWSGEKVFELAKAKDPICQEAIDRFYSMLSLGIYNIQYVYDPDVILIGGGISSRKELLDELRSRLITIQTETPEKLVVPKVMVCYHKNHANLLGAAYHFMISGEVTDK</sequence>
<keyword evidence="5" id="KW-1185">Reference proteome</keyword>
<dbReference type="CDD" id="cd24152">
    <property type="entry name" value="ASKHA_NBD_ROK-like"/>
    <property type="match status" value="1"/>
</dbReference>
<organism evidence="3 4">
    <name type="scientific">Halolactibacillus halophilus</name>
    <dbReference type="NCBI Taxonomy" id="306540"/>
    <lineage>
        <taxon>Bacteria</taxon>
        <taxon>Bacillati</taxon>
        <taxon>Bacillota</taxon>
        <taxon>Bacilli</taxon>
        <taxon>Bacillales</taxon>
        <taxon>Bacillaceae</taxon>
        <taxon>Halolactibacillus</taxon>
    </lineage>
</organism>